<dbReference type="Pfam" id="PF06146">
    <property type="entry name" value="PsiE"/>
    <property type="match status" value="1"/>
</dbReference>
<dbReference type="OrthoDB" id="9792470at2"/>
<evidence type="ECO:0000256" key="8">
    <source>
        <dbReference type="SAM" id="Phobius"/>
    </source>
</evidence>
<keyword evidence="7 8" id="KW-0472">Membrane</keyword>
<evidence type="ECO:0000256" key="6">
    <source>
        <dbReference type="ARBA" id="ARBA00022989"/>
    </source>
</evidence>
<dbReference type="RefSeq" id="WP_094942832.1">
    <property type="nucleotide sequence ID" value="NZ_NOKQ01000204.1"/>
</dbReference>
<name>A0A264W3K5_9BACL</name>
<gene>
    <name evidence="9" type="ORF">CF394_07985</name>
</gene>
<evidence type="ECO:0000256" key="3">
    <source>
        <dbReference type="ARBA" id="ARBA00021903"/>
    </source>
</evidence>
<feature type="transmembrane region" description="Helical" evidence="8">
    <location>
        <begin position="21"/>
        <end position="39"/>
    </location>
</feature>
<feature type="transmembrane region" description="Helical" evidence="8">
    <location>
        <begin position="59"/>
        <end position="81"/>
    </location>
</feature>
<accession>A0A264W3K5</accession>
<dbReference type="GO" id="GO:0005886">
    <property type="term" value="C:plasma membrane"/>
    <property type="evidence" value="ECO:0007669"/>
    <property type="project" value="UniProtKB-SubCell"/>
</dbReference>
<dbReference type="GO" id="GO:0016036">
    <property type="term" value="P:cellular response to phosphate starvation"/>
    <property type="evidence" value="ECO:0007669"/>
    <property type="project" value="InterPro"/>
</dbReference>
<evidence type="ECO:0000256" key="4">
    <source>
        <dbReference type="ARBA" id="ARBA00022475"/>
    </source>
</evidence>
<feature type="transmembrane region" description="Helical" evidence="8">
    <location>
        <begin position="88"/>
        <end position="106"/>
    </location>
</feature>
<comment type="caution">
    <text evidence="9">The sequence shown here is derived from an EMBL/GenBank/DDBJ whole genome shotgun (WGS) entry which is preliminary data.</text>
</comment>
<dbReference type="EMBL" id="NOKQ01000204">
    <property type="protein sequence ID" value="OZS78162.1"/>
    <property type="molecule type" value="Genomic_DNA"/>
</dbReference>
<feature type="transmembrane region" description="Helical" evidence="8">
    <location>
        <begin position="112"/>
        <end position="131"/>
    </location>
</feature>
<organism evidence="9 10">
    <name type="scientific">Tetzosporium hominis</name>
    <dbReference type="NCBI Taxonomy" id="2020506"/>
    <lineage>
        <taxon>Bacteria</taxon>
        <taxon>Bacillati</taxon>
        <taxon>Bacillota</taxon>
        <taxon>Bacilli</taxon>
        <taxon>Bacillales</taxon>
        <taxon>Caryophanaceae</taxon>
        <taxon>Tetzosporium</taxon>
    </lineage>
</organism>
<evidence type="ECO:0000313" key="10">
    <source>
        <dbReference type="Proteomes" id="UP000217065"/>
    </source>
</evidence>
<dbReference type="PIRSF" id="PIRSF029598">
    <property type="entry name" value="PsiE"/>
    <property type="match status" value="1"/>
</dbReference>
<evidence type="ECO:0000256" key="7">
    <source>
        <dbReference type="ARBA" id="ARBA00023136"/>
    </source>
</evidence>
<dbReference type="AlphaFoldDB" id="A0A264W3K5"/>
<evidence type="ECO:0000256" key="2">
    <source>
        <dbReference type="ARBA" id="ARBA00005632"/>
    </source>
</evidence>
<keyword evidence="6 8" id="KW-1133">Transmembrane helix</keyword>
<comment type="similarity">
    <text evidence="2">Belongs to the PsiE family.</text>
</comment>
<keyword evidence="10" id="KW-1185">Reference proteome</keyword>
<proteinExistence type="inferred from homology"/>
<comment type="subcellular location">
    <subcellularLocation>
        <location evidence="1">Cell inner membrane</location>
        <topology evidence="1">Multi-pass membrane protein</topology>
    </subcellularLocation>
</comment>
<sequence>MRKPFPEATPLSIMVPKVLQVFLNVALLGLAVTLSFLLMRSLVEFIQLLWTLESYDYKVFLADILLFFLYFEFIAMIVKYFKEDYHFPLRYFLYIGITAMTRVIIVEHDNPVHTLLNALVIFILIASYFIINMTPRERPEIANQHEKKLPSSLIR</sequence>
<protein>
    <recommendedName>
        <fullName evidence="3">Protein PsiE</fullName>
    </recommendedName>
</protein>
<keyword evidence="5 8" id="KW-0812">Transmembrane</keyword>
<evidence type="ECO:0000256" key="5">
    <source>
        <dbReference type="ARBA" id="ARBA00022692"/>
    </source>
</evidence>
<dbReference type="InterPro" id="IPR009315">
    <property type="entry name" value="P_starv_induced_PsiE"/>
</dbReference>
<dbReference type="PANTHER" id="PTHR37819:SF1">
    <property type="entry name" value="PROTEIN PSIE"/>
    <property type="match status" value="1"/>
</dbReference>
<dbReference type="Proteomes" id="UP000217065">
    <property type="component" value="Unassembled WGS sequence"/>
</dbReference>
<dbReference type="InterPro" id="IPR020948">
    <property type="entry name" value="P_starv_induced_PsiE-like"/>
</dbReference>
<evidence type="ECO:0000313" key="9">
    <source>
        <dbReference type="EMBL" id="OZS78162.1"/>
    </source>
</evidence>
<dbReference type="PANTHER" id="PTHR37819">
    <property type="entry name" value="PROTEIN PSIE"/>
    <property type="match status" value="1"/>
</dbReference>
<evidence type="ECO:0000256" key="1">
    <source>
        <dbReference type="ARBA" id="ARBA00004429"/>
    </source>
</evidence>
<reference evidence="9 10" key="1">
    <citation type="submission" date="2017-07" db="EMBL/GenBank/DDBJ databases">
        <title>Tetzosporium hominis gen.nov. sp.nov.</title>
        <authorList>
            <person name="Tetz G."/>
            <person name="Tetz V."/>
        </authorList>
    </citation>
    <scope>NUCLEOTIDE SEQUENCE [LARGE SCALE GENOMIC DNA]</scope>
    <source>
        <strain evidence="9 10">VT-49</strain>
    </source>
</reference>
<keyword evidence="4" id="KW-1003">Cell membrane</keyword>
<dbReference type="NCBIfam" id="NF002765">
    <property type="entry name" value="PRK02833.1-3"/>
    <property type="match status" value="1"/>
</dbReference>